<evidence type="ECO:0000313" key="2">
    <source>
        <dbReference type="Proteomes" id="UP001163324"/>
    </source>
</evidence>
<evidence type="ECO:0000313" key="1">
    <source>
        <dbReference type="EMBL" id="KAI9899374.1"/>
    </source>
</evidence>
<dbReference type="Proteomes" id="UP001163324">
    <property type="component" value="Chromosome 5"/>
</dbReference>
<comment type="caution">
    <text evidence="1">The sequence shown here is derived from an EMBL/GenBank/DDBJ whole genome shotgun (WGS) entry which is preliminary data.</text>
</comment>
<gene>
    <name evidence="1" type="ORF">N3K66_005835</name>
</gene>
<name>A0ACC0V0D3_9HYPO</name>
<dbReference type="EMBL" id="CM047944">
    <property type="protein sequence ID" value="KAI9899374.1"/>
    <property type="molecule type" value="Genomic_DNA"/>
</dbReference>
<keyword evidence="2" id="KW-1185">Reference proteome</keyword>
<sequence length="717" mass="80899">MIPSVGRCSLVLRRTALSCRNLPSIYRHKISCRSYSSPPTPDEERRHLIDVWRTYCQGHNLPLETDSQTEYVGFFGKKRVVSKHLSFADLYLPSGEVIQICSRAGDDAERHEKFSKILAHTPVLVKVEKAEATEENETRFPPTKRHLQIRFHKELEARLRFRSWLKASLNKSLINKGFTDIETPTLFKSTPEGAREFLVPTRQRGKAYALTQSPQQYKQVLMASGFGRYMQWARCYRDEDFRADRQPEFSQLDMEWAFANAANVQKDVTDIITRALLSLQPSKSYKGVHGYRVPVVSRIPLNLDKNATPAHEITHLTFAEAIERYGSDKPDLRIPGRIYPLTIPDSVNHFVSMITYLEDPLIEAFTLPVDEAPSVVRKFAYMFMESLPRALTENLDGAPQISIYDSNKPLNGFAPLGPEYETILDQITRGHPLHDGDIVVFQARKKPMGQFTDASTKIGDFRRLLWQSLVNAELMPKPRLGDPGSLQFAWITEFPMFKPLAEDEPWQAEANAAGISACHHPFTAPLSQADFELLFTNPLEAKSAAYDLVLNGTEVGGGSVRNHVAEIQKFIMRDVLKMPKERIQDFRHLFEALKTGCPPHAGFALGFDRLCALLTDTATVRDVIAFPKTMKGEDVFVRSPSRVDNEKLKPYWLVVAHKPQEPTSDANSPQSLEEVEVPELAESSEQQEVGGEPAFVASTEDSGISGSTHDQDVKKDE</sequence>
<accession>A0ACC0V0D3</accession>
<proteinExistence type="predicted"/>
<organism evidence="1 2">
    <name type="scientific">Trichothecium roseum</name>
    <dbReference type="NCBI Taxonomy" id="47278"/>
    <lineage>
        <taxon>Eukaryota</taxon>
        <taxon>Fungi</taxon>
        <taxon>Dikarya</taxon>
        <taxon>Ascomycota</taxon>
        <taxon>Pezizomycotina</taxon>
        <taxon>Sordariomycetes</taxon>
        <taxon>Hypocreomycetidae</taxon>
        <taxon>Hypocreales</taxon>
        <taxon>Hypocreales incertae sedis</taxon>
        <taxon>Trichothecium</taxon>
    </lineage>
</organism>
<reference evidence="1" key="1">
    <citation type="submission" date="2022-10" db="EMBL/GenBank/DDBJ databases">
        <title>Complete Genome of Trichothecium roseum strain YXFP-22015, a Plant Pathogen Isolated from Citrus.</title>
        <authorList>
            <person name="Wang Y."/>
            <person name="Zhu L."/>
        </authorList>
    </citation>
    <scope>NUCLEOTIDE SEQUENCE</scope>
    <source>
        <strain evidence="1">YXFP-22015</strain>
    </source>
</reference>
<protein>
    <submittedName>
        <fullName evidence="1">Uncharacterized protein</fullName>
    </submittedName>
</protein>